<accession>A0ABW0L7U9</accession>
<keyword evidence="2" id="KW-0378">Hydrolase</keyword>
<feature type="domain" description="Serine aminopeptidase S33" evidence="1">
    <location>
        <begin position="50"/>
        <end position="196"/>
    </location>
</feature>
<keyword evidence="3" id="KW-1185">Reference proteome</keyword>
<protein>
    <submittedName>
        <fullName evidence="2">Alpha/beta fold hydrolase</fullName>
    </submittedName>
</protein>
<comment type="caution">
    <text evidence="2">The sequence shown here is derived from an EMBL/GenBank/DDBJ whole genome shotgun (WGS) entry which is preliminary data.</text>
</comment>
<dbReference type="EMBL" id="JBHSMU010000015">
    <property type="protein sequence ID" value="MFC5461799.1"/>
    <property type="molecule type" value="Genomic_DNA"/>
</dbReference>
<dbReference type="Gene3D" id="3.40.50.1820">
    <property type="entry name" value="alpha/beta hydrolase"/>
    <property type="match status" value="1"/>
</dbReference>
<dbReference type="Proteomes" id="UP001596050">
    <property type="component" value="Unassembled WGS sequence"/>
</dbReference>
<name>A0ABW0L7U9_9BURK</name>
<dbReference type="InterPro" id="IPR022742">
    <property type="entry name" value="Hydrolase_4"/>
</dbReference>
<organism evidence="2 3">
    <name type="scientific">Massilia niabensis</name>
    <dbReference type="NCBI Taxonomy" id="544910"/>
    <lineage>
        <taxon>Bacteria</taxon>
        <taxon>Pseudomonadati</taxon>
        <taxon>Pseudomonadota</taxon>
        <taxon>Betaproteobacteria</taxon>
        <taxon>Burkholderiales</taxon>
        <taxon>Oxalobacteraceae</taxon>
        <taxon>Telluria group</taxon>
        <taxon>Massilia</taxon>
    </lineage>
</organism>
<dbReference type="InterPro" id="IPR029058">
    <property type="entry name" value="AB_hydrolase_fold"/>
</dbReference>
<dbReference type="GO" id="GO:0016787">
    <property type="term" value="F:hydrolase activity"/>
    <property type="evidence" value="ECO:0007669"/>
    <property type="project" value="UniProtKB-KW"/>
</dbReference>
<evidence type="ECO:0000313" key="2">
    <source>
        <dbReference type="EMBL" id="MFC5461799.1"/>
    </source>
</evidence>
<evidence type="ECO:0000259" key="1">
    <source>
        <dbReference type="Pfam" id="PF12146"/>
    </source>
</evidence>
<evidence type="ECO:0000313" key="3">
    <source>
        <dbReference type="Proteomes" id="UP001596050"/>
    </source>
</evidence>
<dbReference type="SUPFAM" id="SSF53474">
    <property type="entry name" value="alpha/beta-Hydrolases"/>
    <property type="match status" value="1"/>
</dbReference>
<dbReference type="RefSeq" id="WP_379785245.1">
    <property type="nucleotide sequence ID" value="NZ_JBHSMU010000015.1"/>
</dbReference>
<proteinExistence type="predicted"/>
<gene>
    <name evidence="2" type="ORF">ACFPN5_18465</name>
</gene>
<sequence length="235" mass="25911">MTTLILLPGMDGTGELFAPFVAVLDKRITAVIIRYPVNEPLTYQQLLSRVRDILPADEPFFLLDESFSGPIALSITAEQPAGLRGVILCASFTRNPRPGLQRLRRFIGVLPLEIMPRWLLALPLFGRWSSRQLRALLSDALLKVSPDVLRARMQEVLAVDVTAAAKEIRVPMLYLRATKDSLVPGSAASLLHELQPAMRITTFKAPHMLLQVVPAEAAQAVASFMAQYHGPASKH</sequence>
<reference evidence="3" key="1">
    <citation type="journal article" date="2019" name="Int. J. Syst. Evol. Microbiol.">
        <title>The Global Catalogue of Microorganisms (GCM) 10K type strain sequencing project: providing services to taxonomists for standard genome sequencing and annotation.</title>
        <authorList>
            <consortium name="The Broad Institute Genomics Platform"/>
            <consortium name="The Broad Institute Genome Sequencing Center for Infectious Disease"/>
            <person name="Wu L."/>
            <person name="Ma J."/>
        </authorList>
    </citation>
    <scope>NUCLEOTIDE SEQUENCE [LARGE SCALE GENOMIC DNA]</scope>
    <source>
        <strain evidence="3">KACC 12649</strain>
    </source>
</reference>
<dbReference type="Pfam" id="PF12146">
    <property type="entry name" value="Hydrolase_4"/>
    <property type="match status" value="1"/>
</dbReference>